<dbReference type="EMBL" id="BARV01040702">
    <property type="protein sequence ID" value="GAI56452.1"/>
    <property type="molecule type" value="Genomic_DNA"/>
</dbReference>
<dbReference type="AlphaFoldDB" id="X1PJM3"/>
<proteinExistence type="predicted"/>
<reference evidence="1" key="1">
    <citation type="journal article" date="2014" name="Front. Microbiol.">
        <title>High frequency of phylogenetically diverse reductive dehalogenase-homologous genes in deep subseafloor sedimentary metagenomes.</title>
        <authorList>
            <person name="Kawai M."/>
            <person name="Futagami T."/>
            <person name="Toyoda A."/>
            <person name="Takaki Y."/>
            <person name="Nishi S."/>
            <person name="Hori S."/>
            <person name="Arai W."/>
            <person name="Tsubouchi T."/>
            <person name="Morono Y."/>
            <person name="Uchiyama I."/>
            <person name="Ito T."/>
            <person name="Fujiyama A."/>
            <person name="Inagaki F."/>
            <person name="Takami H."/>
        </authorList>
    </citation>
    <scope>NUCLEOTIDE SEQUENCE</scope>
    <source>
        <strain evidence="1">Expedition CK06-06</strain>
    </source>
</reference>
<sequence length="143" mass="15747">MSLESPISYADWYWKHSVDAQKTFSEDAEKELAPYIAGILADAELPPETPAGVKNFIAALSSPPSFSFISTMAGVGLNAVDEVLDLVFDPILTMMKRANKRRTKETWLTSSQANTLWARQKITEGLWDESVASEGYEDVLASA</sequence>
<feature type="non-terminal residue" evidence="1">
    <location>
        <position position="143"/>
    </location>
</feature>
<name>X1PJM3_9ZZZZ</name>
<comment type="caution">
    <text evidence="1">The sequence shown here is derived from an EMBL/GenBank/DDBJ whole genome shotgun (WGS) entry which is preliminary data.</text>
</comment>
<organism evidence="1">
    <name type="scientific">marine sediment metagenome</name>
    <dbReference type="NCBI Taxonomy" id="412755"/>
    <lineage>
        <taxon>unclassified sequences</taxon>
        <taxon>metagenomes</taxon>
        <taxon>ecological metagenomes</taxon>
    </lineage>
</organism>
<evidence type="ECO:0000313" key="1">
    <source>
        <dbReference type="EMBL" id="GAI56452.1"/>
    </source>
</evidence>
<accession>X1PJM3</accession>
<protein>
    <submittedName>
        <fullName evidence="1">Uncharacterized protein</fullName>
    </submittedName>
</protein>
<gene>
    <name evidence="1" type="ORF">S06H3_61919</name>
</gene>